<dbReference type="Pfam" id="PF08387">
    <property type="entry name" value="FBD"/>
    <property type="match status" value="1"/>
</dbReference>
<feature type="domain" description="F-box" evidence="3">
    <location>
        <begin position="141"/>
        <end position="177"/>
    </location>
</feature>
<dbReference type="SUPFAM" id="SSF81383">
    <property type="entry name" value="F-box domain"/>
    <property type="match status" value="1"/>
</dbReference>
<reference evidence="4" key="1">
    <citation type="submission" date="2021-01" db="EMBL/GenBank/DDBJ databases">
        <authorList>
            <consortium name="Genoscope - CEA"/>
            <person name="William W."/>
        </authorList>
    </citation>
    <scope>NUCLEOTIDE SEQUENCE</scope>
</reference>
<evidence type="ECO:0000313" key="4">
    <source>
        <dbReference type="EMBL" id="CAF2099510.1"/>
    </source>
</evidence>
<dbReference type="EMBL" id="HG994359">
    <property type="protein sequence ID" value="CAF2099510.1"/>
    <property type="molecule type" value="Genomic_DNA"/>
</dbReference>
<proteinExistence type="predicted"/>
<gene>
    <name evidence="4" type="ORF">DARMORV10_A05P27190.1</name>
</gene>
<dbReference type="Pfam" id="PF00646">
    <property type="entry name" value="F-box"/>
    <property type="match status" value="1"/>
</dbReference>
<evidence type="ECO:0000256" key="2">
    <source>
        <dbReference type="SAM" id="SignalP"/>
    </source>
</evidence>
<dbReference type="Proteomes" id="UP001295469">
    <property type="component" value="Chromosome A05"/>
</dbReference>
<evidence type="ECO:0000256" key="1">
    <source>
        <dbReference type="SAM" id="MobiDB-lite"/>
    </source>
</evidence>
<dbReference type="InterPro" id="IPR055411">
    <property type="entry name" value="LRR_FXL15/At3g58940/PEG3-like"/>
</dbReference>
<dbReference type="PANTHER" id="PTHR31900">
    <property type="entry name" value="F-BOX/RNI SUPERFAMILY PROTEIN-RELATED"/>
    <property type="match status" value="1"/>
</dbReference>
<dbReference type="AlphaFoldDB" id="A0A816U7R1"/>
<sequence length="596" mass="68689">MSSAATLLKMKIFWLIIKSMMSLSSFKLSPVEKEYVLAQEKTEKQHGDAHTRHHQREPSSHLPGTLEGRYPLQDRLGYCYTSCKSSTNLEFRRFLTRAIKSRRFHRVARSTKTEFTVEKNDWRKSKNVSSKELSQRSKEDEDRISNLPDHLICQIIYLLSTEEAVRTSVLSTRWRHVWLWLPGFELSSRNFSDTNAFVSFGDRVLDSSRVTCIRKLKLTLGDNANTVKDGSYFTSWIDAAIKLKIQHLDIDWAAYDFFTHRRLRLHSCETLVYLRLSNLFLDDEVFVVLPCLKTMYLEQNWYSSETTLKKLISSCPVLENLNIVASNSDAQVYQVHSRSLKRLSIERRILKVLDGVPGIVIDAPLLSCLSIHDHESKTFIVKSNLESNAKLYISLNYGLVGSDVFKSVSSRSSFRDFLTGISMVGDMTISQSTSQLICLYSKLEPLPQFEYMSRLCVSLHATNSIWLKTFIRSFPNLRSLILEQIGYVNYPEPQSEEENPKCFLSSLEFVDIYFSCQGRYTDMKLVSYILENSAILKKLTLSWDHHSTKGEIIKELLKIPRRSTKCEVVILGFKRQAPLSPWRKAHQGEGPDATYL</sequence>
<dbReference type="Pfam" id="PF24758">
    <property type="entry name" value="LRR_At5g56370"/>
    <property type="match status" value="1"/>
</dbReference>
<feature type="signal peptide" evidence="2">
    <location>
        <begin position="1"/>
        <end position="22"/>
    </location>
</feature>
<dbReference type="CDD" id="cd22160">
    <property type="entry name" value="F-box_AtFBL13-like"/>
    <property type="match status" value="1"/>
</dbReference>
<dbReference type="InterPro" id="IPR050232">
    <property type="entry name" value="FBL13/AtMIF1-like"/>
</dbReference>
<dbReference type="SUPFAM" id="SSF52047">
    <property type="entry name" value="RNI-like"/>
    <property type="match status" value="1"/>
</dbReference>
<keyword evidence="2" id="KW-0732">Signal</keyword>
<feature type="chain" id="PRO_5032463948" evidence="2">
    <location>
        <begin position="23"/>
        <end position="596"/>
    </location>
</feature>
<dbReference type="Gene3D" id="3.80.10.10">
    <property type="entry name" value="Ribonuclease Inhibitor"/>
    <property type="match status" value="1"/>
</dbReference>
<dbReference type="InterPro" id="IPR036047">
    <property type="entry name" value="F-box-like_dom_sf"/>
</dbReference>
<accession>A0A816U7R1</accession>
<evidence type="ECO:0000259" key="3">
    <source>
        <dbReference type="PROSITE" id="PS50181"/>
    </source>
</evidence>
<dbReference type="InterPro" id="IPR001810">
    <property type="entry name" value="F-box_dom"/>
</dbReference>
<dbReference type="PANTHER" id="PTHR31900:SF25">
    <property type="entry name" value="FBD DOMAIN-CONTAINING PROTEIN"/>
    <property type="match status" value="1"/>
</dbReference>
<dbReference type="PROSITE" id="PS50181">
    <property type="entry name" value="FBOX"/>
    <property type="match status" value="1"/>
</dbReference>
<name>A0A816U7R1_BRANA</name>
<organism evidence="4">
    <name type="scientific">Brassica napus</name>
    <name type="common">Rape</name>
    <dbReference type="NCBI Taxonomy" id="3708"/>
    <lineage>
        <taxon>Eukaryota</taxon>
        <taxon>Viridiplantae</taxon>
        <taxon>Streptophyta</taxon>
        <taxon>Embryophyta</taxon>
        <taxon>Tracheophyta</taxon>
        <taxon>Spermatophyta</taxon>
        <taxon>Magnoliopsida</taxon>
        <taxon>eudicotyledons</taxon>
        <taxon>Gunneridae</taxon>
        <taxon>Pentapetalae</taxon>
        <taxon>rosids</taxon>
        <taxon>malvids</taxon>
        <taxon>Brassicales</taxon>
        <taxon>Brassicaceae</taxon>
        <taxon>Brassiceae</taxon>
        <taxon>Brassica</taxon>
    </lineage>
</organism>
<feature type="region of interest" description="Disordered" evidence="1">
    <location>
        <begin position="42"/>
        <end position="66"/>
    </location>
</feature>
<dbReference type="InterPro" id="IPR006566">
    <property type="entry name" value="FBD"/>
</dbReference>
<protein>
    <submittedName>
        <fullName evidence="4">(rape) hypothetical protein</fullName>
    </submittedName>
</protein>
<dbReference type="SMART" id="SM00579">
    <property type="entry name" value="FBD"/>
    <property type="match status" value="1"/>
</dbReference>
<dbReference type="InterPro" id="IPR032675">
    <property type="entry name" value="LRR_dom_sf"/>
</dbReference>
<dbReference type="InterPro" id="IPR053781">
    <property type="entry name" value="F-box_AtFBL13-like"/>
</dbReference>